<dbReference type="InterPro" id="IPR019358">
    <property type="entry name" value="NEMP_fam"/>
</dbReference>
<sequence>MYIRLGKFEGNVRFDIKIRLQEDILYSKAYAVQGNLPKAFNYAFLTSLPFSVNQPTALRLTSGISVAKSPGSKPDSLRLCERVHIHGLSRLHNLRKYANLVKVNVSVPYGGRKGRLLTTEVCFHRNMSLGLGMCPQWQWEKLIKGSWVRSMSPYDNMVLDIRMPGQTLEILEVSIEDEFLFLRIIFLVMGIVMLTLASTWSNSFVFYYGSSMTVGVILVILTLLFMAFGNSSTEIECLCSPNTKELPAMVISVAFCSFLYHIWSARNNLIFRRTKPNFAKKLNNSCAKTEARLFKRGSVRDSHAARTCAVVEGISMKFKQLHRKGMKALPRKNSFAIFMYSSFVGVGSFLLHYLPRLLLEIGIREDMHKPLFAFLLVCIVLVGAWLGFWVVNRHIIAEDGSIDSSISLFVAWSIRIFAAVMIVQSSLDWLLAGEALVGAVLVSLIMRRVAKPRFISRLYKHLFRKSAKSSHRRSNNGPTRTPPCRPSDSETFLSTFHNTSERKSLSREDWKDITRYFTKRGLEELFSSPDFNRWAMTNAERITLAPP</sequence>
<feature type="transmembrane region" description="Helical" evidence="9">
    <location>
        <begin position="333"/>
        <end position="351"/>
    </location>
</feature>
<protein>
    <submittedName>
        <fullName evidence="10">Uncharacterized protein</fullName>
    </submittedName>
</protein>
<evidence type="ECO:0000256" key="4">
    <source>
        <dbReference type="ARBA" id="ARBA00022729"/>
    </source>
</evidence>
<evidence type="ECO:0000256" key="5">
    <source>
        <dbReference type="ARBA" id="ARBA00022989"/>
    </source>
</evidence>
<dbReference type="EMBL" id="JACGCM010002668">
    <property type="protein sequence ID" value="KAF6136868.1"/>
    <property type="molecule type" value="Genomic_DNA"/>
</dbReference>
<accession>A0A7J7L2T9</accession>
<dbReference type="GO" id="GO:0005637">
    <property type="term" value="C:nuclear inner membrane"/>
    <property type="evidence" value="ECO:0007669"/>
    <property type="project" value="UniProtKB-SubCell"/>
</dbReference>
<comment type="similarity">
    <text evidence="2">Belongs to the NEMP family.</text>
</comment>
<evidence type="ECO:0000256" key="7">
    <source>
        <dbReference type="ARBA" id="ARBA00023242"/>
    </source>
</evidence>
<name>A0A7J7L2T9_9MAGN</name>
<keyword evidence="11" id="KW-1185">Reference proteome</keyword>
<organism evidence="10 11">
    <name type="scientific">Kingdonia uniflora</name>
    <dbReference type="NCBI Taxonomy" id="39325"/>
    <lineage>
        <taxon>Eukaryota</taxon>
        <taxon>Viridiplantae</taxon>
        <taxon>Streptophyta</taxon>
        <taxon>Embryophyta</taxon>
        <taxon>Tracheophyta</taxon>
        <taxon>Spermatophyta</taxon>
        <taxon>Magnoliopsida</taxon>
        <taxon>Ranunculales</taxon>
        <taxon>Circaeasteraceae</taxon>
        <taxon>Kingdonia</taxon>
    </lineage>
</organism>
<keyword evidence="5 9" id="KW-1133">Transmembrane helix</keyword>
<feature type="transmembrane region" description="Helical" evidence="9">
    <location>
        <begin position="246"/>
        <end position="263"/>
    </location>
</feature>
<evidence type="ECO:0000313" key="10">
    <source>
        <dbReference type="EMBL" id="KAF6136868.1"/>
    </source>
</evidence>
<evidence type="ECO:0000313" key="11">
    <source>
        <dbReference type="Proteomes" id="UP000541444"/>
    </source>
</evidence>
<dbReference type="PANTHER" id="PTHR31587:SF4">
    <property type="entry name" value="TRANSMEMBRANE PROTEIN (DUF2215)"/>
    <property type="match status" value="1"/>
</dbReference>
<dbReference type="AlphaFoldDB" id="A0A7J7L2T9"/>
<evidence type="ECO:0000256" key="3">
    <source>
        <dbReference type="ARBA" id="ARBA00022692"/>
    </source>
</evidence>
<keyword evidence="7" id="KW-0539">Nucleus</keyword>
<feature type="transmembrane region" description="Helical" evidence="9">
    <location>
        <begin position="204"/>
        <end position="226"/>
    </location>
</feature>
<comment type="subcellular location">
    <subcellularLocation>
        <location evidence="1">Nucleus inner membrane</location>
        <topology evidence="1">Multi-pass membrane protein</topology>
        <orientation evidence="1">Nucleoplasmic side</orientation>
    </subcellularLocation>
</comment>
<dbReference type="Pfam" id="PF10225">
    <property type="entry name" value="NEMP"/>
    <property type="match status" value="2"/>
</dbReference>
<keyword evidence="6 9" id="KW-0472">Membrane</keyword>
<keyword evidence="3 9" id="KW-0812">Transmembrane</keyword>
<comment type="caution">
    <text evidence="10">The sequence shown here is derived from an EMBL/GenBank/DDBJ whole genome shotgun (WGS) entry which is preliminary data.</text>
</comment>
<gene>
    <name evidence="10" type="ORF">GIB67_018907</name>
</gene>
<feature type="transmembrane region" description="Helical" evidence="9">
    <location>
        <begin position="429"/>
        <end position="450"/>
    </location>
</feature>
<reference evidence="10 11" key="1">
    <citation type="journal article" date="2020" name="IScience">
        <title>Genome Sequencing of the Endangered Kingdonia uniflora (Circaeasteraceae, Ranunculales) Reveals Potential Mechanisms of Evolutionary Specialization.</title>
        <authorList>
            <person name="Sun Y."/>
            <person name="Deng T."/>
            <person name="Zhang A."/>
            <person name="Moore M.J."/>
            <person name="Landis J.B."/>
            <person name="Lin N."/>
            <person name="Zhang H."/>
            <person name="Zhang X."/>
            <person name="Huang J."/>
            <person name="Zhang X."/>
            <person name="Sun H."/>
            <person name="Wang H."/>
        </authorList>
    </citation>
    <scope>NUCLEOTIDE SEQUENCE [LARGE SCALE GENOMIC DNA]</scope>
    <source>
        <strain evidence="10">TB1705</strain>
        <tissue evidence="10">Leaf</tissue>
    </source>
</reference>
<proteinExistence type="inferred from homology"/>
<feature type="transmembrane region" description="Helical" evidence="9">
    <location>
        <begin position="179"/>
        <end position="197"/>
    </location>
</feature>
<feature type="transmembrane region" description="Helical" evidence="9">
    <location>
        <begin position="404"/>
        <end position="423"/>
    </location>
</feature>
<dbReference type="Proteomes" id="UP000541444">
    <property type="component" value="Unassembled WGS sequence"/>
</dbReference>
<evidence type="ECO:0000256" key="2">
    <source>
        <dbReference type="ARBA" id="ARBA00005748"/>
    </source>
</evidence>
<evidence type="ECO:0000256" key="9">
    <source>
        <dbReference type="SAM" id="Phobius"/>
    </source>
</evidence>
<feature type="transmembrane region" description="Helical" evidence="9">
    <location>
        <begin position="371"/>
        <end position="392"/>
    </location>
</feature>
<dbReference type="PANTHER" id="PTHR31587">
    <property type="entry name" value="TRANSMEMBRANE PROTEIN (DUF2215)"/>
    <property type="match status" value="1"/>
</dbReference>
<dbReference type="OrthoDB" id="1890267at2759"/>
<evidence type="ECO:0000256" key="1">
    <source>
        <dbReference type="ARBA" id="ARBA00004575"/>
    </source>
</evidence>
<keyword evidence="4" id="KW-0732">Signal</keyword>
<evidence type="ECO:0000256" key="8">
    <source>
        <dbReference type="SAM" id="MobiDB-lite"/>
    </source>
</evidence>
<feature type="region of interest" description="Disordered" evidence="8">
    <location>
        <begin position="466"/>
        <end position="490"/>
    </location>
</feature>
<evidence type="ECO:0000256" key="6">
    <source>
        <dbReference type="ARBA" id="ARBA00023136"/>
    </source>
</evidence>